<keyword evidence="5" id="KW-1185">Reference proteome</keyword>
<dbReference type="SUPFAM" id="SSF53300">
    <property type="entry name" value="vWA-like"/>
    <property type="match status" value="1"/>
</dbReference>
<feature type="signal peptide" evidence="2">
    <location>
        <begin position="1"/>
        <end position="19"/>
    </location>
</feature>
<accession>A0A9D3QK68</accession>
<reference evidence="4" key="1">
    <citation type="submission" date="2021-01" db="EMBL/GenBank/DDBJ databases">
        <authorList>
            <person name="Zahm M."/>
            <person name="Roques C."/>
            <person name="Cabau C."/>
            <person name="Klopp C."/>
            <person name="Donnadieu C."/>
            <person name="Jouanno E."/>
            <person name="Lampietro C."/>
            <person name="Louis A."/>
            <person name="Herpin A."/>
            <person name="Echchiki A."/>
            <person name="Berthelot C."/>
            <person name="Parey E."/>
            <person name="Roest-Crollius H."/>
            <person name="Braasch I."/>
            <person name="Postlethwait J."/>
            <person name="Bobe J."/>
            <person name="Montfort J."/>
            <person name="Bouchez O."/>
            <person name="Begum T."/>
            <person name="Mejri S."/>
            <person name="Adams A."/>
            <person name="Chen W.-J."/>
            <person name="Guiguen Y."/>
        </authorList>
    </citation>
    <scope>NUCLEOTIDE SEQUENCE</scope>
    <source>
        <strain evidence="4">YG-15Mar2019-1</strain>
        <tissue evidence="4">Brain</tissue>
    </source>
</reference>
<organism evidence="4 5">
    <name type="scientific">Megalops atlanticus</name>
    <name type="common">Tarpon</name>
    <name type="synonym">Clupea gigantea</name>
    <dbReference type="NCBI Taxonomy" id="7932"/>
    <lineage>
        <taxon>Eukaryota</taxon>
        <taxon>Metazoa</taxon>
        <taxon>Chordata</taxon>
        <taxon>Craniata</taxon>
        <taxon>Vertebrata</taxon>
        <taxon>Euteleostomi</taxon>
        <taxon>Actinopterygii</taxon>
        <taxon>Neopterygii</taxon>
        <taxon>Teleostei</taxon>
        <taxon>Elopiformes</taxon>
        <taxon>Megalopidae</taxon>
        <taxon>Megalops</taxon>
    </lineage>
</organism>
<dbReference type="InterPro" id="IPR013519">
    <property type="entry name" value="Int_alpha_beta-p"/>
</dbReference>
<dbReference type="OrthoDB" id="5317514at2759"/>
<evidence type="ECO:0000256" key="2">
    <source>
        <dbReference type="SAM" id="SignalP"/>
    </source>
</evidence>
<evidence type="ECO:0000313" key="5">
    <source>
        <dbReference type="Proteomes" id="UP001046870"/>
    </source>
</evidence>
<evidence type="ECO:0000313" key="4">
    <source>
        <dbReference type="EMBL" id="KAG7492245.1"/>
    </source>
</evidence>
<feature type="domain" description="VWFA" evidence="3">
    <location>
        <begin position="152"/>
        <end position="312"/>
    </location>
</feature>
<dbReference type="EMBL" id="JAFDVH010000001">
    <property type="protein sequence ID" value="KAG7492245.1"/>
    <property type="molecule type" value="Genomic_DNA"/>
</dbReference>
<dbReference type="Gene3D" id="3.40.50.410">
    <property type="entry name" value="von Willebrand factor, type A domain"/>
    <property type="match status" value="1"/>
</dbReference>
<evidence type="ECO:0000256" key="1">
    <source>
        <dbReference type="PROSITE-ProRule" id="PRU00803"/>
    </source>
</evidence>
<proteinExistence type="predicted"/>
<comment type="caution">
    <text evidence="4">The sequence shown here is derived from an EMBL/GenBank/DDBJ whole genome shotgun (WGS) entry which is preliminary data.</text>
</comment>
<dbReference type="InterPro" id="IPR050525">
    <property type="entry name" value="ECM_Assembly_Org"/>
</dbReference>
<dbReference type="PROSITE" id="PS51470">
    <property type="entry name" value="FG_GAP"/>
    <property type="match status" value="1"/>
</dbReference>
<dbReference type="PANTHER" id="PTHR24020:SF87">
    <property type="entry name" value="COLLAGEN ALPHA-1(VI) CHAIN-LIKE"/>
    <property type="match status" value="1"/>
</dbReference>
<keyword evidence="2" id="KW-0732">Signal</keyword>
<gene>
    <name evidence="4" type="ORF">MATL_G00011420</name>
</gene>
<dbReference type="PRINTS" id="PR00453">
    <property type="entry name" value="VWFADOMAIN"/>
</dbReference>
<dbReference type="PROSITE" id="PS50234">
    <property type="entry name" value="VWFA"/>
    <property type="match status" value="1"/>
</dbReference>
<protein>
    <recommendedName>
        <fullName evidence="3">VWFA domain-containing protein</fullName>
    </recommendedName>
</protein>
<evidence type="ECO:0000259" key="3">
    <source>
        <dbReference type="PROSITE" id="PS50234"/>
    </source>
</evidence>
<dbReference type="AlphaFoldDB" id="A0A9D3QK68"/>
<feature type="chain" id="PRO_5039526606" description="VWFA domain-containing protein" evidence="2">
    <location>
        <begin position="20"/>
        <end position="312"/>
    </location>
</feature>
<dbReference type="SMART" id="SM00327">
    <property type="entry name" value="VWA"/>
    <property type="match status" value="1"/>
</dbReference>
<dbReference type="Pfam" id="PF00092">
    <property type="entry name" value="VWA"/>
    <property type="match status" value="1"/>
</dbReference>
<dbReference type="InterPro" id="IPR002035">
    <property type="entry name" value="VWF_A"/>
</dbReference>
<sequence length="312" mass="34537">MDWILTLTCLCTVSQPAVTFNVDPVAWKSFINPATAFGYRVIQTKTDRLLVSAPLNYYRQNRKGTIYECNIGSSACSQIPIQVPDHGVNMSLGLSMSKDPKSSETLVCGPTIPRQCPSITTYNGMCFQLSESFSVRGSGLPPNLRDCPRGTDIVFLMDGSGSVSDIDFAQMKSFVIRMISQLLGRNSQFAVMQYSSEFDIHFDFNQFKRNGNRWKNLIDGIQQQRGYTHTPSAIRKVVRELFGSTRGARPGANKVLLVITDGETYGDHLSLYDVIPEAESKGIIRYAIGVGTAFNPNSGETRAGNYSIQTYC</sequence>
<feature type="repeat" description="FG-GAP" evidence="1">
    <location>
        <begin position="21"/>
        <end position="78"/>
    </location>
</feature>
<dbReference type="InterPro" id="IPR036465">
    <property type="entry name" value="vWFA_dom_sf"/>
</dbReference>
<name>A0A9D3QK68_MEGAT</name>
<dbReference type="Proteomes" id="UP001046870">
    <property type="component" value="Chromosome 1"/>
</dbReference>
<dbReference type="PANTHER" id="PTHR24020">
    <property type="entry name" value="COLLAGEN ALPHA"/>
    <property type="match status" value="1"/>
</dbReference>